<organism evidence="1 2">
    <name type="scientific">Cichorium intybus</name>
    <name type="common">Chicory</name>
    <dbReference type="NCBI Taxonomy" id="13427"/>
    <lineage>
        <taxon>Eukaryota</taxon>
        <taxon>Viridiplantae</taxon>
        <taxon>Streptophyta</taxon>
        <taxon>Embryophyta</taxon>
        <taxon>Tracheophyta</taxon>
        <taxon>Spermatophyta</taxon>
        <taxon>Magnoliopsida</taxon>
        <taxon>eudicotyledons</taxon>
        <taxon>Gunneridae</taxon>
        <taxon>Pentapetalae</taxon>
        <taxon>asterids</taxon>
        <taxon>campanulids</taxon>
        <taxon>Asterales</taxon>
        <taxon>Asteraceae</taxon>
        <taxon>Cichorioideae</taxon>
        <taxon>Cichorieae</taxon>
        <taxon>Cichoriinae</taxon>
        <taxon>Cichorium</taxon>
    </lineage>
</organism>
<name>A0ACB9DZV3_CICIN</name>
<protein>
    <submittedName>
        <fullName evidence="1">Uncharacterized protein</fullName>
    </submittedName>
</protein>
<gene>
    <name evidence="1" type="ORF">L2E82_23083</name>
</gene>
<dbReference type="EMBL" id="CM042012">
    <property type="protein sequence ID" value="KAI3751986.1"/>
    <property type="molecule type" value="Genomic_DNA"/>
</dbReference>
<reference evidence="1 2" key="2">
    <citation type="journal article" date="2022" name="Mol. Ecol. Resour.">
        <title>The genomes of chicory, endive, great burdock and yacon provide insights into Asteraceae paleo-polyploidization history and plant inulin production.</title>
        <authorList>
            <person name="Fan W."/>
            <person name="Wang S."/>
            <person name="Wang H."/>
            <person name="Wang A."/>
            <person name="Jiang F."/>
            <person name="Liu H."/>
            <person name="Zhao H."/>
            <person name="Xu D."/>
            <person name="Zhang Y."/>
        </authorList>
    </citation>
    <scope>NUCLEOTIDE SEQUENCE [LARGE SCALE GENOMIC DNA]</scope>
    <source>
        <strain evidence="2">cv. Punajuju</strain>
        <tissue evidence="1">Leaves</tissue>
    </source>
</reference>
<reference evidence="2" key="1">
    <citation type="journal article" date="2022" name="Mol. Ecol. Resour.">
        <title>The genomes of chicory, endive, great burdock and yacon provide insights into Asteraceae palaeo-polyploidization history and plant inulin production.</title>
        <authorList>
            <person name="Fan W."/>
            <person name="Wang S."/>
            <person name="Wang H."/>
            <person name="Wang A."/>
            <person name="Jiang F."/>
            <person name="Liu H."/>
            <person name="Zhao H."/>
            <person name="Xu D."/>
            <person name="Zhang Y."/>
        </authorList>
    </citation>
    <scope>NUCLEOTIDE SEQUENCE [LARGE SCALE GENOMIC DNA]</scope>
    <source>
        <strain evidence="2">cv. Punajuju</strain>
    </source>
</reference>
<accession>A0ACB9DZV3</accession>
<dbReference type="Proteomes" id="UP001055811">
    <property type="component" value="Linkage Group LG04"/>
</dbReference>
<keyword evidence="2" id="KW-1185">Reference proteome</keyword>
<comment type="caution">
    <text evidence="1">The sequence shown here is derived from an EMBL/GenBank/DDBJ whole genome shotgun (WGS) entry which is preliminary data.</text>
</comment>
<evidence type="ECO:0000313" key="2">
    <source>
        <dbReference type="Proteomes" id="UP001055811"/>
    </source>
</evidence>
<sequence length="403" mass="45515">MMEARHQQYEKESREREAKVFKLLESQQQWISGVSDRMTQLTSLMSMMANNFVPGFKQMASRVQEEEELDQEGLVSSAEYISRRDALIGRRVLEATVIDRDILRGAGLWSEIEPFLHRTWTHGEASFTCRAWDKIMAIEEDVVYTELLLEFLSTIHFAPRASDPRSRIVRFRLGGAQRECNLQEFGRRVGLYTPADLQHRPFTQFLGACIQGQPERPGNMEVWAPLSNVIYEAGTSRESQLRDPLHLLMHRIVSTSIMHREGGEKVSGDDMTYFWVLLDASRFLHLPFALAVALSAHSTGASASSPLARGAVHPGTDRATPDPQPGRRRQRQEAPAEPAPQPQQEDPTAIHRLAARVARIEDQLEWIGEVLLQIASAQGQHPRPFPARAHDHEARPSRPPGGD</sequence>
<evidence type="ECO:0000313" key="1">
    <source>
        <dbReference type="EMBL" id="KAI3751986.1"/>
    </source>
</evidence>
<proteinExistence type="predicted"/>